<dbReference type="SUPFAM" id="SSF50475">
    <property type="entry name" value="FMN-binding split barrel"/>
    <property type="match status" value="1"/>
</dbReference>
<dbReference type="Pfam" id="PF12900">
    <property type="entry name" value="Pyridox_ox_2"/>
    <property type="match status" value="1"/>
</dbReference>
<comment type="caution">
    <text evidence="1">The sequence shown here is derived from an EMBL/GenBank/DDBJ whole genome shotgun (WGS) entry which is preliminary data.</text>
</comment>
<dbReference type="InterPro" id="IPR012349">
    <property type="entry name" value="Split_barrel_FMN-bd"/>
</dbReference>
<protein>
    <submittedName>
        <fullName evidence="1">Pyridoxamine 5-phosphate oxidase</fullName>
    </submittedName>
</protein>
<dbReference type="PATRIC" id="fig|1441923.3.peg.4326"/>
<sequence>MSEPNVDDPVVVLSDEESWELLGTERIGRLVVVSGGRPDVFPINYAVRDRKLYFRTAEGSKLVELTLNAEVAFEADHVEQDRAWSVVLHGRARNLVRYNEIQEAEELGLQAWVPTPKYNFVEVTASEISGRRFALVKD</sequence>
<dbReference type="RefSeq" id="WP_003936902.1">
    <property type="nucleotide sequence ID" value="NZ_AZYO01000065.1"/>
</dbReference>
<accession>A0A0M8PM60</accession>
<dbReference type="InterPro" id="IPR024747">
    <property type="entry name" value="Pyridox_Oxase-rel"/>
</dbReference>
<dbReference type="AlphaFoldDB" id="A0A0M8PM60"/>
<reference evidence="1 2" key="1">
    <citation type="journal article" date="2015" name="Genome Announc.">
        <title>Draft Genome Sequence of Rhodococcus rhodochrous Strain KG-21, a Soil Isolate from Oil Fields of Krishna-Godavari Basin, India.</title>
        <authorList>
            <person name="Dawar C."/>
            <person name="Aggarwal R.K."/>
        </authorList>
    </citation>
    <scope>NUCLEOTIDE SEQUENCE [LARGE SCALE GENOMIC DNA]</scope>
    <source>
        <strain evidence="1 2">KG-21</strain>
    </source>
</reference>
<organism evidence="1 2">
    <name type="scientific">Rhodococcus rhodochrous KG-21</name>
    <dbReference type="NCBI Taxonomy" id="1441923"/>
    <lineage>
        <taxon>Bacteria</taxon>
        <taxon>Bacillati</taxon>
        <taxon>Actinomycetota</taxon>
        <taxon>Actinomycetes</taxon>
        <taxon>Mycobacteriales</taxon>
        <taxon>Nocardiaceae</taxon>
        <taxon>Rhodococcus</taxon>
    </lineage>
</organism>
<dbReference type="EMBL" id="AZYO01000065">
    <property type="protein sequence ID" value="KOS54528.1"/>
    <property type="molecule type" value="Genomic_DNA"/>
</dbReference>
<dbReference type="Gene3D" id="2.30.110.10">
    <property type="entry name" value="Electron Transport, Fmn-binding Protein, Chain A"/>
    <property type="match status" value="1"/>
</dbReference>
<dbReference type="Proteomes" id="UP000037712">
    <property type="component" value="Unassembled WGS sequence"/>
</dbReference>
<name>A0A0M8PM60_RHORH</name>
<reference evidence="2" key="2">
    <citation type="submission" date="2015-01" db="EMBL/GenBank/DDBJ databases">
        <title>Draft genome sequence of potential hydrocarbon metabolising strain of Rhodococcus rhodochrous.</title>
        <authorList>
            <person name="Aggarwal R.K."/>
            <person name="Dawar C."/>
        </authorList>
    </citation>
    <scope>NUCLEOTIDE SEQUENCE [LARGE SCALE GENOMIC DNA]</scope>
    <source>
        <strain evidence="2">KG-21</strain>
    </source>
</reference>
<gene>
    <name evidence="1" type="ORF">Z051_19800</name>
</gene>
<proteinExistence type="predicted"/>
<evidence type="ECO:0000313" key="2">
    <source>
        <dbReference type="Proteomes" id="UP000037712"/>
    </source>
</evidence>
<evidence type="ECO:0000313" key="1">
    <source>
        <dbReference type="EMBL" id="KOS54528.1"/>
    </source>
</evidence>